<feature type="region of interest" description="Disordered" evidence="1">
    <location>
        <begin position="1"/>
        <end position="50"/>
    </location>
</feature>
<dbReference type="Proteomes" id="UP000186817">
    <property type="component" value="Unassembled WGS sequence"/>
</dbReference>
<dbReference type="EMBL" id="LSRX01002089">
    <property type="protein sequence ID" value="OLP76240.1"/>
    <property type="molecule type" value="Genomic_DNA"/>
</dbReference>
<reference evidence="2 3" key="1">
    <citation type="submission" date="2016-02" db="EMBL/GenBank/DDBJ databases">
        <title>Genome analysis of coral dinoflagellate symbionts highlights evolutionary adaptations to a symbiotic lifestyle.</title>
        <authorList>
            <person name="Aranda M."/>
            <person name="Li Y."/>
            <person name="Liew Y.J."/>
            <person name="Baumgarten S."/>
            <person name="Simakov O."/>
            <person name="Wilson M."/>
            <person name="Piel J."/>
            <person name="Ashoor H."/>
            <person name="Bougouffa S."/>
            <person name="Bajic V.B."/>
            <person name="Ryu T."/>
            <person name="Ravasi T."/>
            <person name="Bayer T."/>
            <person name="Micklem G."/>
            <person name="Kim H."/>
            <person name="Bhak J."/>
            <person name="Lajeunesse T.C."/>
            <person name="Voolstra C.R."/>
        </authorList>
    </citation>
    <scope>NUCLEOTIDE SEQUENCE [LARGE SCALE GENOMIC DNA]</scope>
    <source>
        <strain evidence="2 3">CCMP2467</strain>
    </source>
</reference>
<dbReference type="AlphaFoldDB" id="A0A1Q9C050"/>
<evidence type="ECO:0000256" key="1">
    <source>
        <dbReference type="SAM" id="MobiDB-lite"/>
    </source>
</evidence>
<accession>A0A1Q9C050</accession>
<comment type="caution">
    <text evidence="2">The sequence shown here is derived from an EMBL/GenBank/DDBJ whole genome shotgun (WGS) entry which is preliminary data.</text>
</comment>
<organism evidence="2 3">
    <name type="scientific">Symbiodinium microadriaticum</name>
    <name type="common">Dinoflagellate</name>
    <name type="synonym">Zooxanthella microadriatica</name>
    <dbReference type="NCBI Taxonomy" id="2951"/>
    <lineage>
        <taxon>Eukaryota</taxon>
        <taxon>Sar</taxon>
        <taxon>Alveolata</taxon>
        <taxon>Dinophyceae</taxon>
        <taxon>Suessiales</taxon>
        <taxon>Symbiodiniaceae</taxon>
        <taxon>Symbiodinium</taxon>
    </lineage>
</organism>
<evidence type="ECO:0000313" key="3">
    <source>
        <dbReference type="Proteomes" id="UP000186817"/>
    </source>
</evidence>
<sequence>MCPLQSPAKNTAICKEETQEDGNVGQDAVPDGGGASTEDDAEDGGGFRAVAGDKAGDAVAVHSTDEMPAIEQVAVAGGGGALAVGCSQPGAVREAVN</sequence>
<name>A0A1Q9C050_SYMMI</name>
<keyword evidence="3" id="KW-1185">Reference proteome</keyword>
<proteinExistence type="predicted"/>
<protein>
    <submittedName>
        <fullName evidence="2">Uncharacterized protein</fullName>
    </submittedName>
</protein>
<evidence type="ECO:0000313" key="2">
    <source>
        <dbReference type="EMBL" id="OLP76240.1"/>
    </source>
</evidence>
<gene>
    <name evidence="2" type="ORF">AK812_SmicGene43853</name>
</gene>